<dbReference type="Proteomes" id="UP000602745">
    <property type="component" value="Unassembled WGS sequence"/>
</dbReference>
<dbReference type="AlphaFoldDB" id="A0A8J2YMB9"/>
<evidence type="ECO:0000256" key="1">
    <source>
        <dbReference type="SAM" id="Phobius"/>
    </source>
</evidence>
<sequence length="441" mass="47940">MRMVRRAAEDTSGVVAVICGLAFVPLVLFIGFCIDFTNASRVETSLQATLDAGLLSVATNFQEFSSEGEMRRFEIDRRLMSFLQASGLPREVLDTIEVESTISTENVFATASATVPTYLMRIVGLDTMNVGVRAEVVAANDAPVEVALALDVTGSMVADMGTLRSGAQGFLDKVTGGRTNPNVKVGVVPFVAAVNIGNPTGRSSWIDLNANSAHHAMNLEGAWVAMKKIPGCYEQEGDGAIGGGSDGDSRGWIDLSHINGMVASVIGELFGIPDAAAANPYELRQVPASWSEDSHCYWMNPEKINNTRLFELLPGTSWKGCVEARPDPYDVDDTPPIAGRPNTLWVPYFWPDGIDAGVLWYNESSNNYLSDEPFHPDTNMADHGWGRFYSITKYRPDNKSVHIVETGPSVKGPNRACPEPLLPLTTRLQCHQFQDRQPPAL</sequence>
<name>A0A8J2YMB9_9RHOB</name>
<keyword evidence="1" id="KW-1133">Transmembrane helix</keyword>
<reference evidence="3" key="2">
    <citation type="submission" date="2020-09" db="EMBL/GenBank/DDBJ databases">
        <authorList>
            <person name="Sun Q."/>
            <person name="Sedlacek I."/>
        </authorList>
    </citation>
    <scope>NUCLEOTIDE SEQUENCE</scope>
    <source>
        <strain evidence="3">CCM 7684</strain>
    </source>
</reference>
<dbReference type="InterPro" id="IPR036465">
    <property type="entry name" value="vWFA_dom_sf"/>
</dbReference>
<accession>A0A8J2YMB9</accession>
<evidence type="ECO:0000259" key="2">
    <source>
        <dbReference type="Pfam" id="PF13400"/>
    </source>
</evidence>
<keyword evidence="4" id="KW-1185">Reference proteome</keyword>
<evidence type="ECO:0000313" key="4">
    <source>
        <dbReference type="Proteomes" id="UP000602745"/>
    </source>
</evidence>
<reference evidence="3" key="1">
    <citation type="journal article" date="2014" name="Int. J. Syst. Evol. Microbiol.">
        <title>Complete genome sequence of Corynebacterium casei LMG S-19264T (=DSM 44701T), isolated from a smear-ripened cheese.</title>
        <authorList>
            <consortium name="US DOE Joint Genome Institute (JGI-PGF)"/>
            <person name="Walter F."/>
            <person name="Albersmeier A."/>
            <person name="Kalinowski J."/>
            <person name="Ruckert C."/>
        </authorList>
    </citation>
    <scope>NUCLEOTIDE SEQUENCE</scope>
    <source>
        <strain evidence="3">CCM 7684</strain>
    </source>
</reference>
<dbReference type="Gene3D" id="3.40.50.410">
    <property type="entry name" value="von Willebrand factor, type A domain"/>
    <property type="match status" value="1"/>
</dbReference>
<keyword evidence="1" id="KW-0812">Transmembrane</keyword>
<dbReference type="EMBL" id="BMCP01000008">
    <property type="protein sequence ID" value="GGE54666.1"/>
    <property type="molecule type" value="Genomic_DNA"/>
</dbReference>
<proteinExistence type="predicted"/>
<gene>
    <name evidence="3" type="ORF">GCM10007276_34620</name>
</gene>
<comment type="caution">
    <text evidence="3">The sequence shown here is derived from an EMBL/GenBank/DDBJ whole genome shotgun (WGS) entry which is preliminary data.</text>
</comment>
<keyword evidence="1" id="KW-0472">Membrane</keyword>
<organism evidence="3 4">
    <name type="scientific">Agaricicola taiwanensis</name>
    <dbReference type="NCBI Taxonomy" id="591372"/>
    <lineage>
        <taxon>Bacteria</taxon>
        <taxon>Pseudomonadati</taxon>
        <taxon>Pseudomonadota</taxon>
        <taxon>Alphaproteobacteria</taxon>
        <taxon>Rhodobacterales</taxon>
        <taxon>Paracoccaceae</taxon>
        <taxon>Agaricicola</taxon>
    </lineage>
</organism>
<evidence type="ECO:0000313" key="3">
    <source>
        <dbReference type="EMBL" id="GGE54666.1"/>
    </source>
</evidence>
<feature type="transmembrane region" description="Helical" evidence="1">
    <location>
        <begin position="12"/>
        <end position="32"/>
    </location>
</feature>
<dbReference type="InterPro" id="IPR028087">
    <property type="entry name" value="Tad_N"/>
</dbReference>
<dbReference type="RefSeq" id="WP_188411090.1">
    <property type="nucleotide sequence ID" value="NZ_BMCP01000008.1"/>
</dbReference>
<protein>
    <recommendedName>
        <fullName evidence="2">Putative Flp pilus-assembly TadG-like N-terminal domain-containing protein</fullName>
    </recommendedName>
</protein>
<dbReference type="Pfam" id="PF13400">
    <property type="entry name" value="Tad"/>
    <property type="match status" value="1"/>
</dbReference>
<feature type="domain" description="Putative Flp pilus-assembly TadG-like N-terminal" evidence="2">
    <location>
        <begin position="13"/>
        <end position="59"/>
    </location>
</feature>